<feature type="domain" description="DUF732" evidence="1">
    <location>
        <begin position="35"/>
        <end position="112"/>
    </location>
</feature>
<dbReference type="EMBL" id="MVHV01000028">
    <property type="protein sequence ID" value="ORA78479.1"/>
    <property type="molecule type" value="Genomic_DNA"/>
</dbReference>
<accession>A0ABX3SLR7</accession>
<name>A0ABX3SLR7_MYCMA</name>
<dbReference type="InterPro" id="IPR007969">
    <property type="entry name" value="DUF732"/>
</dbReference>
<reference evidence="2 3" key="1">
    <citation type="submission" date="2017-02" db="EMBL/GenBank/DDBJ databases">
        <title>The new phylogeny of genus Mycobacterium.</title>
        <authorList>
            <person name="Tortoli E."/>
            <person name="Trovato A."/>
            <person name="Cirillo D.M."/>
        </authorList>
    </citation>
    <scope>NUCLEOTIDE SEQUENCE [LARGE SCALE GENOMIC DNA]</scope>
    <source>
        <strain evidence="2 3">IP1130001</strain>
    </source>
</reference>
<proteinExistence type="predicted"/>
<sequence>MAAQTRYGRFMGAALAGGPLLVAGLVLAGPARADATSFLNDLHNAGIHDVGGGDPALLQTGWKLCTQLSDGATPEQLRDLALQRSDGALGPNGLTVQQADDLINYARLDLCP</sequence>
<protein>
    <recommendedName>
        <fullName evidence="1">DUF732 domain-containing protein</fullName>
    </recommendedName>
</protein>
<evidence type="ECO:0000313" key="2">
    <source>
        <dbReference type="EMBL" id="ORA78479.1"/>
    </source>
</evidence>
<dbReference type="RefSeq" id="WP_083012110.1">
    <property type="nucleotide sequence ID" value="NZ_CP060015.1"/>
</dbReference>
<evidence type="ECO:0000313" key="3">
    <source>
        <dbReference type="Proteomes" id="UP000243140"/>
    </source>
</evidence>
<evidence type="ECO:0000259" key="1">
    <source>
        <dbReference type="Pfam" id="PF05305"/>
    </source>
</evidence>
<organism evidence="2 3">
    <name type="scientific">Mycobacterium malmoense</name>
    <dbReference type="NCBI Taxonomy" id="1780"/>
    <lineage>
        <taxon>Bacteria</taxon>
        <taxon>Bacillati</taxon>
        <taxon>Actinomycetota</taxon>
        <taxon>Actinomycetes</taxon>
        <taxon>Mycobacteriales</taxon>
        <taxon>Mycobacteriaceae</taxon>
        <taxon>Mycobacterium</taxon>
    </lineage>
</organism>
<gene>
    <name evidence="2" type="ORF">BST29_21220</name>
</gene>
<comment type="caution">
    <text evidence="2">The sequence shown here is derived from an EMBL/GenBank/DDBJ whole genome shotgun (WGS) entry which is preliminary data.</text>
</comment>
<dbReference type="Proteomes" id="UP000243140">
    <property type="component" value="Unassembled WGS sequence"/>
</dbReference>
<keyword evidence="3" id="KW-1185">Reference proteome</keyword>
<dbReference type="Pfam" id="PF05305">
    <property type="entry name" value="DUF732"/>
    <property type="match status" value="1"/>
</dbReference>